<feature type="compositionally biased region" description="Basic and acidic residues" evidence="1">
    <location>
        <begin position="389"/>
        <end position="398"/>
    </location>
</feature>
<evidence type="ECO:0000313" key="3">
    <source>
        <dbReference type="Proteomes" id="UP000821853"/>
    </source>
</evidence>
<feature type="compositionally biased region" description="Basic and acidic residues" evidence="1">
    <location>
        <begin position="482"/>
        <end position="502"/>
    </location>
</feature>
<feature type="compositionally biased region" description="Basic and acidic residues" evidence="1">
    <location>
        <begin position="1"/>
        <end position="13"/>
    </location>
</feature>
<feature type="compositionally biased region" description="Basic residues" evidence="1">
    <location>
        <begin position="192"/>
        <end position="205"/>
    </location>
</feature>
<feature type="compositionally biased region" description="Polar residues" evidence="1">
    <location>
        <begin position="35"/>
        <end position="44"/>
    </location>
</feature>
<proteinExistence type="predicted"/>
<sequence>MKPSGDSRTERRPSIHFAQKPHYAPTPESPKSPAQDKSGQSSPYAETEKRELGKKSAAKATQGKGQEGQQDEDENAIAGNEQDGQRTDTAVSDSVGDNTAMREEQNIGSPEMPEDGALGRSMARHIATDESVAEGAHGAPVSGRRMAHHTDRTDNTSPEEEERAPEGTRAGNRDVVLVKGTERAGEEISTATKKKRSPRRFRRKNKDIGAEGTAVGPDVEHREPRKHGKVDGGDVDDQSSVTALKKREQGETSPSKDMPLEKGHRRTRSKAKASLRSQKRRGNRSRRRREISTPEESDEVSTRCVETQTLLVAPVVEAGGEGCRDFKFGIDLKPITRSNLPLRTSKYSHPRHVSPSNQRPRIKQRELAKDTFTVPGQSPEMVQPSADENQLKSPRDESPELAEPSKAPSGPSAKGVKRKKRRVAAVSKDGRQRPPGDKRRKKSPKSKPERKGTPKIKSNLQDKCDEPTDQPLEQVPEGSEEVEVKSVKETDREGIIADKKEP</sequence>
<evidence type="ECO:0000313" key="2">
    <source>
        <dbReference type="EMBL" id="KAH9382207.1"/>
    </source>
</evidence>
<feature type="compositionally biased region" description="Basic residues" evidence="1">
    <location>
        <begin position="263"/>
        <end position="289"/>
    </location>
</feature>
<protein>
    <submittedName>
        <fullName evidence="2">Uncharacterized protein</fullName>
    </submittedName>
</protein>
<accession>A0A9J6H5X2</accession>
<gene>
    <name evidence="2" type="ORF">HPB48_010428</name>
</gene>
<feature type="compositionally biased region" description="Basic and acidic residues" evidence="1">
    <location>
        <begin position="428"/>
        <end position="437"/>
    </location>
</feature>
<dbReference type="AlphaFoldDB" id="A0A9J6H5X2"/>
<dbReference type="EMBL" id="JABSTR010000011">
    <property type="protein sequence ID" value="KAH9382207.1"/>
    <property type="molecule type" value="Genomic_DNA"/>
</dbReference>
<feature type="region of interest" description="Disordered" evidence="1">
    <location>
        <begin position="334"/>
        <end position="502"/>
    </location>
</feature>
<keyword evidence="3" id="KW-1185">Reference proteome</keyword>
<dbReference type="Proteomes" id="UP000821853">
    <property type="component" value="Chromosome 9"/>
</dbReference>
<name>A0A9J6H5X2_HAELO</name>
<evidence type="ECO:0000256" key="1">
    <source>
        <dbReference type="SAM" id="MobiDB-lite"/>
    </source>
</evidence>
<reference evidence="2 3" key="1">
    <citation type="journal article" date="2020" name="Cell">
        <title>Large-Scale Comparative Analyses of Tick Genomes Elucidate Their Genetic Diversity and Vector Capacities.</title>
        <authorList>
            <consortium name="Tick Genome and Microbiome Consortium (TIGMIC)"/>
            <person name="Jia N."/>
            <person name="Wang J."/>
            <person name="Shi W."/>
            <person name="Du L."/>
            <person name="Sun Y."/>
            <person name="Zhan W."/>
            <person name="Jiang J.F."/>
            <person name="Wang Q."/>
            <person name="Zhang B."/>
            <person name="Ji P."/>
            <person name="Bell-Sakyi L."/>
            <person name="Cui X.M."/>
            <person name="Yuan T.T."/>
            <person name="Jiang B.G."/>
            <person name="Yang W.F."/>
            <person name="Lam T.T."/>
            <person name="Chang Q.C."/>
            <person name="Ding S.J."/>
            <person name="Wang X.J."/>
            <person name="Zhu J.G."/>
            <person name="Ruan X.D."/>
            <person name="Zhao L."/>
            <person name="Wei J.T."/>
            <person name="Ye R.Z."/>
            <person name="Que T.C."/>
            <person name="Du C.H."/>
            <person name="Zhou Y.H."/>
            <person name="Cheng J.X."/>
            <person name="Dai P.F."/>
            <person name="Guo W.B."/>
            <person name="Han X.H."/>
            <person name="Huang E.J."/>
            <person name="Li L.F."/>
            <person name="Wei W."/>
            <person name="Gao Y.C."/>
            <person name="Liu J.Z."/>
            <person name="Shao H.Z."/>
            <person name="Wang X."/>
            <person name="Wang C.C."/>
            <person name="Yang T.C."/>
            <person name="Huo Q.B."/>
            <person name="Li W."/>
            <person name="Chen H.Y."/>
            <person name="Chen S.E."/>
            <person name="Zhou L.G."/>
            <person name="Ni X.B."/>
            <person name="Tian J.H."/>
            <person name="Sheng Y."/>
            <person name="Liu T."/>
            <person name="Pan Y.S."/>
            <person name="Xia L.Y."/>
            <person name="Li J."/>
            <person name="Zhao F."/>
            <person name="Cao W.C."/>
        </authorList>
    </citation>
    <scope>NUCLEOTIDE SEQUENCE [LARGE SCALE GENOMIC DNA]</scope>
    <source>
        <strain evidence="2">HaeL-2018</strain>
    </source>
</reference>
<feature type="compositionally biased region" description="Polar residues" evidence="1">
    <location>
        <begin position="87"/>
        <end position="97"/>
    </location>
</feature>
<comment type="caution">
    <text evidence="2">The sequence shown here is derived from an EMBL/GenBank/DDBJ whole genome shotgun (WGS) entry which is preliminary data.</text>
</comment>
<feature type="compositionally biased region" description="Polar residues" evidence="1">
    <location>
        <begin position="336"/>
        <end position="345"/>
    </location>
</feature>
<organism evidence="2 3">
    <name type="scientific">Haemaphysalis longicornis</name>
    <name type="common">Bush tick</name>
    <dbReference type="NCBI Taxonomy" id="44386"/>
    <lineage>
        <taxon>Eukaryota</taxon>
        <taxon>Metazoa</taxon>
        <taxon>Ecdysozoa</taxon>
        <taxon>Arthropoda</taxon>
        <taxon>Chelicerata</taxon>
        <taxon>Arachnida</taxon>
        <taxon>Acari</taxon>
        <taxon>Parasitiformes</taxon>
        <taxon>Ixodida</taxon>
        <taxon>Ixodoidea</taxon>
        <taxon>Ixodidae</taxon>
        <taxon>Haemaphysalinae</taxon>
        <taxon>Haemaphysalis</taxon>
    </lineage>
</organism>
<dbReference type="VEuPathDB" id="VectorBase:HLOH_061189"/>
<feature type="region of interest" description="Disordered" evidence="1">
    <location>
        <begin position="1"/>
        <end position="304"/>
    </location>
</feature>